<comment type="caution">
    <text evidence="1">The sequence shown here is derived from an EMBL/GenBank/DDBJ whole genome shotgun (WGS) entry which is preliminary data.</text>
</comment>
<accession>A0A2V3UC96</accession>
<evidence type="ECO:0000313" key="1">
    <source>
        <dbReference type="EMBL" id="PXW61582.1"/>
    </source>
</evidence>
<name>A0A2V3UC96_9HYPH</name>
<dbReference type="AlphaFoldDB" id="A0A2V3UC96"/>
<sequence>MGARKDSLRLPTRTPAYVDREVGAAELRISPDTWDKWVAEGRLPKPSPGFPTTTPRWRWADVDAALSGAKLVNSSSVETMSEEDTMKRYYAAAELYRNAPKKGRRRDLAAS</sequence>
<keyword evidence="2" id="KW-1185">Reference proteome</keyword>
<dbReference type="EMBL" id="QJJK01000003">
    <property type="protein sequence ID" value="PXW61582.1"/>
    <property type="molecule type" value="Genomic_DNA"/>
</dbReference>
<protein>
    <submittedName>
        <fullName evidence="1">Uncharacterized protein</fullName>
    </submittedName>
</protein>
<dbReference type="Proteomes" id="UP000248021">
    <property type="component" value="Unassembled WGS sequence"/>
</dbReference>
<organism evidence="1 2">
    <name type="scientific">Chelatococcus asaccharovorans</name>
    <dbReference type="NCBI Taxonomy" id="28210"/>
    <lineage>
        <taxon>Bacteria</taxon>
        <taxon>Pseudomonadati</taxon>
        <taxon>Pseudomonadota</taxon>
        <taxon>Alphaproteobacteria</taxon>
        <taxon>Hyphomicrobiales</taxon>
        <taxon>Chelatococcaceae</taxon>
        <taxon>Chelatococcus</taxon>
    </lineage>
</organism>
<evidence type="ECO:0000313" key="2">
    <source>
        <dbReference type="Proteomes" id="UP000248021"/>
    </source>
</evidence>
<gene>
    <name evidence="1" type="ORF">C7450_10399</name>
</gene>
<reference evidence="1 2" key="1">
    <citation type="submission" date="2018-05" db="EMBL/GenBank/DDBJ databases">
        <title>Genomic Encyclopedia of Type Strains, Phase IV (KMG-IV): sequencing the most valuable type-strain genomes for metagenomic binning, comparative biology and taxonomic classification.</title>
        <authorList>
            <person name="Goeker M."/>
        </authorList>
    </citation>
    <scope>NUCLEOTIDE SEQUENCE [LARGE SCALE GENOMIC DNA]</scope>
    <source>
        <strain evidence="1 2">DSM 6462</strain>
    </source>
</reference>
<proteinExistence type="predicted"/>